<dbReference type="SUPFAM" id="SSF50998">
    <property type="entry name" value="Quinoprotein alcohol dehydrogenase-like"/>
    <property type="match status" value="1"/>
</dbReference>
<accession>A0A0D2MMD2</accession>
<dbReference type="Pfam" id="PF25293">
    <property type="entry name" value="Beta-prop_EMC1_N"/>
    <property type="match status" value="1"/>
</dbReference>
<proteinExistence type="inferred from homology"/>
<dbReference type="GeneID" id="25739142"/>
<comment type="similarity">
    <text evidence="2">Belongs to the EMC1 family.</text>
</comment>
<evidence type="ECO:0000256" key="6">
    <source>
        <dbReference type="ARBA" id="ARBA00022729"/>
    </source>
</evidence>
<keyword evidence="15" id="KW-1185">Reference proteome</keyword>
<sequence>MRARRSETALRALLPRTLLLAAAALACFARGAAAMYEDQAGTFDWHRQHVGEVVAAGYAPGRDRFYVATSQSVVAALSAADGSIAWRRTYTDDDPLGAALPAARPAALVAASGGGRYVRAWDANGGLKWEGLAAPAAAAAGGSTALAAVTLQDGPGVALVGGGLVQVRGTAKGALAWSAPGPSSSAEAGALNLVAAAPTTSEAPGDNVLAVSFVPGAKSGGAALFSLSGGEEGAQRWDLRSPEPLGRAALLTQAGLFAASASGAAACAAAADYDAAGADLDCLDFAALAGCDGGCGGEVAVASAGGDGRGAFYTVPGAGVLLVSVADGALRLVQRFPGATAVSQPFVNAAGATLAAVFGAPTDAGVPVTVVDTASGASAASWTLAAPSAPHPVHGPPAAVRAAFPAAPRGAGDAPGALDAAARPLLVVWSDHALSFARGPAPPVWVREEALASIQSTLFIDLPAAKGAAVAEGAKGGGLFGDNVRRWLRMQLLAVVVQFKLGADEDKAELVALREELSNKNLMYRDPNGFRKLIVVLTAAGKALALHNGDGRVVWAARYDPAAPPTHLLRWRRFHDLTHAPQLALVRAGAAAGADAEVGRSYVSVLDGGSGRELERIDAGSPVEKVIPLPDPLHDGTAEQFSYLLLQPAPPAPGASGCPPPPPSRAARLVPAGAAAAARFAALADRVSFWVHAPPAGGCAGGGALAGYGFGGAAASAPGAEGGAYEAELIWSLALPGKLLAVAARDPAEPMHSAVKVLGDRALKFKYTNPNLVFLAVEGAAPARAAPRRGAAAAAAAAEPGVTAMVVSTDDGAVLHQQAHEGAAGPVQAVASEHWFVYTHLDTATARQQATVMELYDATPRDLSLGTVLSSVFGGEGGAVAGARGGDDSSTPLEVLTQSYYLQVRSKLLSVTQTLSGINIKQLLIGTVADQVYAMDKRFLDPRRPLRAKQTPEEAEERLMPYAELLPFAPLSGT</sequence>
<feature type="chain" id="PRO_5002264921" description="ER membrane protein complex subunit 1" evidence="11">
    <location>
        <begin position="35"/>
        <end position="974"/>
    </location>
</feature>
<dbReference type="STRING" id="145388.A0A0D2MMD2"/>
<evidence type="ECO:0000259" key="13">
    <source>
        <dbReference type="Pfam" id="PF25293"/>
    </source>
</evidence>
<name>A0A0D2MMD2_9CHLO</name>
<dbReference type="InterPro" id="IPR058545">
    <property type="entry name" value="Beta-prop_EMC1_1st"/>
</dbReference>
<dbReference type="InterPro" id="IPR011047">
    <property type="entry name" value="Quinoprotein_ADH-like_sf"/>
</dbReference>
<evidence type="ECO:0000256" key="5">
    <source>
        <dbReference type="ARBA" id="ARBA00022692"/>
    </source>
</evidence>
<feature type="domain" description="EMC1 first beta-propeller" evidence="13">
    <location>
        <begin position="34"/>
        <end position="190"/>
    </location>
</feature>
<dbReference type="EMBL" id="KK101222">
    <property type="protein sequence ID" value="KIZ01692.1"/>
    <property type="molecule type" value="Genomic_DNA"/>
</dbReference>
<evidence type="ECO:0000256" key="2">
    <source>
        <dbReference type="ARBA" id="ARBA00007904"/>
    </source>
</evidence>
<evidence type="ECO:0000256" key="7">
    <source>
        <dbReference type="ARBA" id="ARBA00022824"/>
    </source>
</evidence>
<gene>
    <name evidence="14" type="ORF">MNEG_6266</name>
</gene>
<dbReference type="InterPro" id="IPR026895">
    <property type="entry name" value="EMC1"/>
</dbReference>
<dbReference type="PANTHER" id="PTHR21573:SF0">
    <property type="entry name" value="ER MEMBRANE PROTEIN COMPLEX SUBUNIT 1"/>
    <property type="match status" value="1"/>
</dbReference>
<dbReference type="Proteomes" id="UP000054498">
    <property type="component" value="Unassembled WGS sequence"/>
</dbReference>
<dbReference type="PANTHER" id="PTHR21573">
    <property type="entry name" value="ER MEMBRANE PROTEIN COMPLEX SUBUNIT 1"/>
    <property type="match status" value="1"/>
</dbReference>
<dbReference type="Pfam" id="PF07774">
    <property type="entry name" value="EMC1_C"/>
    <property type="match status" value="1"/>
</dbReference>
<evidence type="ECO:0000256" key="10">
    <source>
        <dbReference type="ARBA" id="ARBA00023180"/>
    </source>
</evidence>
<evidence type="ECO:0000256" key="3">
    <source>
        <dbReference type="ARBA" id="ARBA00011276"/>
    </source>
</evidence>
<dbReference type="PROSITE" id="PS51257">
    <property type="entry name" value="PROKAR_LIPOPROTEIN"/>
    <property type="match status" value="1"/>
</dbReference>
<dbReference type="GO" id="GO:0034975">
    <property type="term" value="P:protein folding in endoplasmic reticulum"/>
    <property type="evidence" value="ECO:0007669"/>
    <property type="project" value="TreeGrafter"/>
</dbReference>
<organism evidence="14 15">
    <name type="scientific">Monoraphidium neglectum</name>
    <dbReference type="NCBI Taxonomy" id="145388"/>
    <lineage>
        <taxon>Eukaryota</taxon>
        <taxon>Viridiplantae</taxon>
        <taxon>Chlorophyta</taxon>
        <taxon>core chlorophytes</taxon>
        <taxon>Chlorophyceae</taxon>
        <taxon>CS clade</taxon>
        <taxon>Sphaeropleales</taxon>
        <taxon>Selenastraceae</taxon>
        <taxon>Monoraphidium</taxon>
    </lineage>
</organism>
<evidence type="ECO:0000256" key="4">
    <source>
        <dbReference type="ARBA" id="ARBA00020824"/>
    </source>
</evidence>
<dbReference type="InterPro" id="IPR011678">
    <property type="entry name" value="EMC1_C"/>
</dbReference>
<dbReference type="OrthoDB" id="28092at2759"/>
<dbReference type="InterPro" id="IPR015943">
    <property type="entry name" value="WD40/YVTN_repeat-like_dom_sf"/>
</dbReference>
<dbReference type="RefSeq" id="XP_013900711.1">
    <property type="nucleotide sequence ID" value="XM_014045257.1"/>
</dbReference>
<keyword evidence="8" id="KW-1133">Transmembrane helix</keyword>
<dbReference type="GO" id="GO:0072546">
    <property type="term" value="C:EMC complex"/>
    <property type="evidence" value="ECO:0007669"/>
    <property type="project" value="InterPro"/>
</dbReference>
<comment type="subunit">
    <text evidence="3">Component of the ER membrane protein complex (EMC).</text>
</comment>
<evidence type="ECO:0000256" key="11">
    <source>
        <dbReference type="SAM" id="SignalP"/>
    </source>
</evidence>
<dbReference type="Gene3D" id="2.130.10.10">
    <property type="entry name" value="YVTN repeat-like/Quinoprotein amine dehydrogenase"/>
    <property type="match status" value="1"/>
</dbReference>
<evidence type="ECO:0000313" key="14">
    <source>
        <dbReference type="EMBL" id="KIZ01692.1"/>
    </source>
</evidence>
<feature type="signal peptide" evidence="11">
    <location>
        <begin position="1"/>
        <end position="34"/>
    </location>
</feature>
<feature type="domain" description="ER membrane protein complex subunit 1 C-terminal" evidence="12">
    <location>
        <begin position="832"/>
        <end position="970"/>
    </location>
</feature>
<reference evidence="14 15" key="1">
    <citation type="journal article" date="2013" name="BMC Genomics">
        <title>Reconstruction of the lipid metabolism for the microalga Monoraphidium neglectum from its genome sequence reveals characteristics suitable for biofuel production.</title>
        <authorList>
            <person name="Bogen C."/>
            <person name="Al-Dilaimi A."/>
            <person name="Albersmeier A."/>
            <person name="Wichmann J."/>
            <person name="Grundmann M."/>
            <person name="Rupp O."/>
            <person name="Lauersen K.J."/>
            <person name="Blifernez-Klassen O."/>
            <person name="Kalinowski J."/>
            <person name="Goesmann A."/>
            <person name="Mussgnug J.H."/>
            <person name="Kruse O."/>
        </authorList>
    </citation>
    <scope>NUCLEOTIDE SEQUENCE [LARGE SCALE GENOMIC DNA]</scope>
    <source>
        <strain evidence="14 15">SAG 48.87</strain>
    </source>
</reference>
<comment type="subcellular location">
    <subcellularLocation>
        <location evidence="1">Endoplasmic reticulum membrane</location>
        <topology evidence="1">Single-pass type I membrane protein</topology>
    </subcellularLocation>
</comment>
<keyword evidence="7" id="KW-0256">Endoplasmic reticulum</keyword>
<keyword evidence="5" id="KW-0812">Transmembrane</keyword>
<evidence type="ECO:0000313" key="15">
    <source>
        <dbReference type="Proteomes" id="UP000054498"/>
    </source>
</evidence>
<protein>
    <recommendedName>
        <fullName evidence="4">ER membrane protein complex subunit 1</fullName>
    </recommendedName>
</protein>
<dbReference type="KEGG" id="mng:MNEG_6266"/>
<keyword evidence="9" id="KW-0472">Membrane</keyword>
<evidence type="ECO:0000256" key="9">
    <source>
        <dbReference type="ARBA" id="ARBA00023136"/>
    </source>
</evidence>
<dbReference type="AlphaFoldDB" id="A0A0D2MMD2"/>
<evidence type="ECO:0000256" key="8">
    <source>
        <dbReference type="ARBA" id="ARBA00022989"/>
    </source>
</evidence>
<evidence type="ECO:0000259" key="12">
    <source>
        <dbReference type="Pfam" id="PF07774"/>
    </source>
</evidence>
<evidence type="ECO:0000256" key="1">
    <source>
        <dbReference type="ARBA" id="ARBA00004115"/>
    </source>
</evidence>
<keyword evidence="10" id="KW-0325">Glycoprotein</keyword>
<keyword evidence="6 11" id="KW-0732">Signal</keyword>